<dbReference type="Proteomes" id="UP000643405">
    <property type="component" value="Unassembled WGS sequence"/>
</dbReference>
<name>A0A8J6PQ50_9HYPH</name>
<organism evidence="1 2">
    <name type="scientific">Oryzicola mucosus</name>
    <dbReference type="NCBI Taxonomy" id="2767425"/>
    <lineage>
        <taxon>Bacteria</taxon>
        <taxon>Pseudomonadati</taxon>
        <taxon>Pseudomonadota</taxon>
        <taxon>Alphaproteobacteria</taxon>
        <taxon>Hyphomicrobiales</taxon>
        <taxon>Phyllobacteriaceae</taxon>
        <taxon>Oryzicola</taxon>
    </lineage>
</organism>
<evidence type="ECO:0000313" key="1">
    <source>
        <dbReference type="EMBL" id="MBD0415875.1"/>
    </source>
</evidence>
<protein>
    <submittedName>
        <fullName evidence="1">Uncharacterized protein</fullName>
    </submittedName>
</protein>
<comment type="caution">
    <text evidence="1">The sequence shown here is derived from an EMBL/GenBank/DDBJ whole genome shotgun (WGS) entry which is preliminary data.</text>
</comment>
<accession>A0A8J6PQ50</accession>
<keyword evidence="2" id="KW-1185">Reference proteome</keyword>
<evidence type="ECO:0000313" key="2">
    <source>
        <dbReference type="Proteomes" id="UP000643405"/>
    </source>
</evidence>
<dbReference type="RefSeq" id="WP_188165302.1">
    <property type="nucleotide sequence ID" value="NZ_JACVVX010000004.1"/>
</dbReference>
<gene>
    <name evidence="1" type="ORF">ICI42_14530</name>
</gene>
<sequence length="193" mass="21504">MRLLGFAGFLAGASAAHAEEAHRIVAGAYSFSDELGGFRLLSVTGDGTVESPFVIRQELVSASPVTLTIRAERPIRAFDTSGRYANGFMHMRVELLNNSGHSWIEFEFELQEAEGVPSTFGDGLSFDQRQRDGSTIGSETFARFNRAFEPYDQLRFSQGKVDPLESAGFRFLVTDYTPRWTFYLVQDPRIPSS</sequence>
<reference evidence="1" key="1">
    <citation type="submission" date="2020-09" db="EMBL/GenBank/DDBJ databases">
        <title>Genome seq and assembly of Tianweitania sp.</title>
        <authorList>
            <person name="Chhetri G."/>
        </authorList>
    </citation>
    <scope>NUCLEOTIDE SEQUENCE</scope>
    <source>
        <strain evidence="1">Rool2</strain>
    </source>
</reference>
<proteinExistence type="predicted"/>
<dbReference type="AlphaFoldDB" id="A0A8J6PQ50"/>
<dbReference type="EMBL" id="JACVVX010000004">
    <property type="protein sequence ID" value="MBD0415875.1"/>
    <property type="molecule type" value="Genomic_DNA"/>
</dbReference>